<dbReference type="Proteomes" id="UP000507470">
    <property type="component" value="Unassembled WGS sequence"/>
</dbReference>
<evidence type="ECO:0000313" key="1">
    <source>
        <dbReference type="EMBL" id="CAC5411015.1"/>
    </source>
</evidence>
<organism evidence="1 2">
    <name type="scientific">Mytilus coruscus</name>
    <name type="common">Sea mussel</name>
    <dbReference type="NCBI Taxonomy" id="42192"/>
    <lineage>
        <taxon>Eukaryota</taxon>
        <taxon>Metazoa</taxon>
        <taxon>Spiralia</taxon>
        <taxon>Lophotrochozoa</taxon>
        <taxon>Mollusca</taxon>
        <taxon>Bivalvia</taxon>
        <taxon>Autobranchia</taxon>
        <taxon>Pteriomorphia</taxon>
        <taxon>Mytilida</taxon>
        <taxon>Mytiloidea</taxon>
        <taxon>Mytilidae</taxon>
        <taxon>Mytilinae</taxon>
        <taxon>Mytilus</taxon>
    </lineage>
</organism>
<dbReference type="OrthoDB" id="6057449at2759"/>
<dbReference type="AlphaFoldDB" id="A0A6J8DSW6"/>
<accession>A0A6J8DSW6</accession>
<sequence>MKIDRLKERQNKIQMEERKAVTKKEQLVKHKNAENVKYSKVIQDILNHGKVLKSAIDKYIKELKDEVDENLKTIFKSIDTDLSTVSKSIKYSNEKKNEVEDLIKTTDIANFFSDVKRMEKSMEVPVPKTQSSYNSIPKFIPEEITQSNIGVLQSEESPEELSVTFNIIQEYQTEFTVISDIIPCIDKSI</sequence>
<protein>
    <submittedName>
        <fullName evidence="1">Uncharacterized protein</fullName>
    </submittedName>
</protein>
<gene>
    <name evidence="1" type="ORF">MCOR_44151</name>
</gene>
<evidence type="ECO:0000313" key="2">
    <source>
        <dbReference type="Proteomes" id="UP000507470"/>
    </source>
</evidence>
<name>A0A6J8DSW6_MYTCO</name>
<keyword evidence="2" id="KW-1185">Reference proteome</keyword>
<reference evidence="1 2" key="1">
    <citation type="submission" date="2020-06" db="EMBL/GenBank/DDBJ databases">
        <authorList>
            <person name="Li R."/>
            <person name="Bekaert M."/>
        </authorList>
    </citation>
    <scope>NUCLEOTIDE SEQUENCE [LARGE SCALE GENOMIC DNA]</scope>
    <source>
        <strain evidence="2">wild</strain>
    </source>
</reference>
<dbReference type="EMBL" id="CACVKT020007820">
    <property type="protein sequence ID" value="CAC5411015.1"/>
    <property type="molecule type" value="Genomic_DNA"/>
</dbReference>
<proteinExistence type="predicted"/>